<dbReference type="AlphaFoldDB" id="A0A9D1MQW5"/>
<reference evidence="1" key="1">
    <citation type="submission" date="2020-10" db="EMBL/GenBank/DDBJ databases">
        <authorList>
            <person name="Gilroy R."/>
        </authorList>
    </citation>
    <scope>NUCLEOTIDE SEQUENCE</scope>
    <source>
        <strain evidence="1">CHK160-1198</strain>
    </source>
</reference>
<dbReference type="Proteomes" id="UP000824099">
    <property type="component" value="Unassembled WGS sequence"/>
</dbReference>
<name>A0A9D1MQW5_9FIRM</name>
<protein>
    <submittedName>
        <fullName evidence="1">Uncharacterized protein</fullName>
    </submittedName>
</protein>
<evidence type="ECO:0000313" key="1">
    <source>
        <dbReference type="EMBL" id="HIU64826.1"/>
    </source>
</evidence>
<reference evidence="1" key="2">
    <citation type="journal article" date="2021" name="PeerJ">
        <title>Extensive microbial diversity within the chicken gut microbiome revealed by metagenomics and culture.</title>
        <authorList>
            <person name="Gilroy R."/>
            <person name="Ravi A."/>
            <person name="Getino M."/>
            <person name="Pursley I."/>
            <person name="Horton D.L."/>
            <person name="Alikhan N.F."/>
            <person name="Baker D."/>
            <person name="Gharbi K."/>
            <person name="Hall N."/>
            <person name="Watson M."/>
            <person name="Adriaenssens E.M."/>
            <person name="Foster-Nyarko E."/>
            <person name="Jarju S."/>
            <person name="Secka A."/>
            <person name="Antonio M."/>
            <person name="Oren A."/>
            <person name="Chaudhuri R.R."/>
            <person name="La Ragione R."/>
            <person name="Hildebrand F."/>
            <person name="Pallen M.J."/>
        </authorList>
    </citation>
    <scope>NUCLEOTIDE SEQUENCE</scope>
    <source>
        <strain evidence="1">CHK160-1198</strain>
    </source>
</reference>
<evidence type="ECO:0000313" key="2">
    <source>
        <dbReference type="Proteomes" id="UP000824099"/>
    </source>
</evidence>
<gene>
    <name evidence="1" type="ORF">IAB06_07330</name>
</gene>
<sequence length="77" mass="9136">MQCGDLEWFYCKDGEILNANEAMEKRLIIYKKIGRELKSAHNLAQKTWQYEDSPITNQNPSKRCTPRGLDEFIYYKC</sequence>
<dbReference type="EMBL" id="DVNI01000125">
    <property type="protein sequence ID" value="HIU64826.1"/>
    <property type="molecule type" value="Genomic_DNA"/>
</dbReference>
<comment type="caution">
    <text evidence="1">The sequence shown here is derived from an EMBL/GenBank/DDBJ whole genome shotgun (WGS) entry which is preliminary data.</text>
</comment>
<accession>A0A9D1MQW5</accession>
<proteinExistence type="predicted"/>
<feature type="non-terminal residue" evidence="1">
    <location>
        <position position="77"/>
    </location>
</feature>
<organism evidence="1 2">
    <name type="scientific">Candidatus Avacidaminococcus intestinavium</name>
    <dbReference type="NCBI Taxonomy" id="2840684"/>
    <lineage>
        <taxon>Bacteria</taxon>
        <taxon>Bacillati</taxon>
        <taxon>Bacillota</taxon>
        <taxon>Negativicutes</taxon>
        <taxon>Acidaminococcales</taxon>
        <taxon>Acidaminococcaceae</taxon>
        <taxon>Acidaminococcaceae incertae sedis</taxon>
        <taxon>Candidatus Avacidaminococcus</taxon>
    </lineage>
</organism>